<dbReference type="OrthoDB" id="2586582at2759"/>
<dbReference type="Proteomes" id="UP000503462">
    <property type="component" value="Chromosome 4"/>
</dbReference>
<gene>
    <name evidence="4" type="ORF">AMS68_006784</name>
</gene>
<keyword evidence="5" id="KW-1185">Reference proteome</keyword>
<reference evidence="4 5" key="1">
    <citation type="journal article" date="2016" name="Sci. Rep.">
        <title>Peltaster fructicola genome reveals evolution from an invasive phytopathogen to an ectophytic parasite.</title>
        <authorList>
            <person name="Xu C."/>
            <person name="Chen H."/>
            <person name="Gleason M.L."/>
            <person name="Xu J.R."/>
            <person name="Liu H."/>
            <person name="Zhang R."/>
            <person name="Sun G."/>
        </authorList>
    </citation>
    <scope>NUCLEOTIDE SEQUENCE [LARGE SCALE GENOMIC DNA]</scope>
    <source>
        <strain evidence="4 5">LNHT1506</strain>
    </source>
</reference>
<feature type="signal peptide" evidence="3">
    <location>
        <begin position="1"/>
        <end position="17"/>
    </location>
</feature>
<dbReference type="SMART" id="SM01110">
    <property type="entry name" value="Cutinase"/>
    <property type="match status" value="1"/>
</dbReference>
<dbReference type="SUPFAM" id="SSF53474">
    <property type="entry name" value="alpha/beta-Hydrolases"/>
    <property type="match status" value="1"/>
</dbReference>
<proteinExistence type="predicted"/>
<name>A0A6H0Y2N9_9PEZI</name>
<dbReference type="PANTHER" id="PTHR33630">
    <property type="entry name" value="CUTINASE RV1984C-RELATED-RELATED"/>
    <property type="match status" value="1"/>
</dbReference>
<evidence type="ECO:0000256" key="3">
    <source>
        <dbReference type="SAM" id="SignalP"/>
    </source>
</evidence>
<dbReference type="InterPro" id="IPR000675">
    <property type="entry name" value="Cutinase/axe"/>
</dbReference>
<dbReference type="EMBL" id="CP051142">
    <property type="protein sequence ID" value="QIX01267.1"/>
    <property type="molecule type" value="Genomic_DNA"/>
</dbReference>
<dbReference type="GO" id="GO:0052689">
    <property type="term" value="F:carboxylic ester hydrolase activity"/>
    <property type="evidence" value="ECO:0007669"/>
    <property type="project" value="UniProtKB-ARBA"/>
</dbReference>
<dbReference type="AlphaFoldDB" id="A0A6H0Y2N9"/>
<evidence type="ECO:0000313" key="4">
    <source>
        <dbReference type="EMBL" id="QIX01267.1"/>
    </source>
</evidence>
<keyword evidence="1" id="KW-0378">Hydrolase</keyword>
<organism evidence="4 5">
    <name type="scientific">Peltaster fructicola</name>
    <dbReference type="NCBI Taxonomy" id="286661"/>
    <lineage>
        <taxon>Eukaryota</taxon>
        <taxon>Fungi</taxon>
        <taxon>Dikarya</taxon>
        <taxon>Ascomycota</taxon>
        <taxon>Pezizomycotina</taxon>
        <taxon>Dothideomycetes</taxon>
        <taxon>Dothideomycetes incertae sedis</taxon>
        <taxon>Peltaster</taxon>
    </lineage>
</organism>
<dbReference type="Pfam" id="PF01083">
    <property type="entry name" value="Cutinase"/>
    <property type="match status" value="1"/>
</dbReference>
<sequence length="230" mass="24133">MLSSFLSLSAFVASALASPIETRATCSGAHVLWARGSYETYANSTLLPLVNKIATTTGGSSSAIIYPATVINATVSSDYDNSVAAGINNTILQIKQYVASCGSSSRVVLVGYSQGGQVMTDTLVGGAFEPAGIDSSYWKYITASVVFGDPTFTYPSKYAAGNATTSGISQRFQNDPTEVSLNNNFANTLRSYCTVNDPICAGLEFTNAGAHQAEVRDHQAAAQAFVLGFR</sequence>
<dbReference type="PANTHER" id="PTHR33630:SF9">
    <property type="entry name" value="CUTINASE 4"/>
    <property type="match status" value="1"/>
</dbReference>
<accession>A0A6H0Y2N9</accession>
<dbReference type="Gene3D" id="3.40.50.1820">
    <property type="entry name" value="alpha/beta hydrolase"/>
    <property type="match status" value="1"/>
</dbReference>
<protein>
    <recommendedName>
        <fullName evidence="6">Cutinase</fullName>
    </recommendedName>
</protein>
<dbReference type="InterPro" id="IPR029058">
    <property type="entry name" value="AB_hydrolase_fold"/>
</dbReference>
<evidence type="ECO:0000256" key="1">
    <source>
        <dbReference type="ARBA" id="ARBA00022801"/>
    </source>
</evidence>
<keyword evidence="2" id="KW-1015">Disulfide bond</keyword>
<keyword evidence="3" id="KW-0732">Signal</keyword>
<evidence type="ECO:0000256" key="2">
    <source>
        <dbReference type="ARBA" id="ARBA00023157"/>
    </source>
</evidence>
<evidence type="ECO:0008006" key="6">
    <source>
        <dbReference type="Google" id="ProtNLM"/>
    </source>
</evidence>
<evidence type="ECO:0000313" key="5">
    <source>
        <dbReference type="Proteomes" id="UP000503462"/>
    </source>
</evidence>
<feature type="chain" id="PRO_5026097572" description="Cutinase" evidence="3">
    <location>
        <begin position="18"/>
        <end position="230"/>
    </location>
</feature>